<reference evidence="20 21" key="1">
    <citation type="submission" date="2016-05" db="EMBL/GenBank/DDBJ databases">
        <title>Paenibacillus oryzae. sp. nov., isolated from the rice root.</title>
        <authorList>
            <person name="Zhang J."/>
            <person name="Zhang X."/>
        </authorList>
    </citation>
    <scope>NUCLEOTIDE SEQUENCE [LARGE SCALE GENOMIC DNA]</scope>
    <source>
        <strain evidence="20 21">1DrF-4</strain>
    </source>
</reference>
<evidence type="ECO:0000256" key="13">
    <source>
        <dbReference type="ARBA" id="ARBA00023209"/>
    </source>
</evidence>
<evidence type="ECO:0000256" key="16">
    <source>
        <dbReference type="PIRSR" id="PIRSR600829-2"/>
    </source>
</evidence>
<dbReference type="GO" id="GO:0046872">
    <property type="term" value="F:metal ion binding"/>
    <property type="evidence" value="ECO:0007669"/>
    <property type="project" value="UniProtKB-KW"/>
</dbReference>
<feature type="transmembrane region" description="Helical" evidence="19">
    <location>
        <begin position="25"/>
        <end position="43"/>
    </location>
</feature>
<evidence type="ECO:0000256" key="7">
    <source>
        <dbReference type="ARBA" id="ARBA00022741"/>
    </source>
</evidence>
<evidence type="ECO:0000256" key="9">
    <source>
        <dbReference type="ARBA" id="ARBA00022840"/>
    </source>
</evidence>
<keyword evidence="4" id="KW-0444">Lipid biosynthesis</keyword>
<dbReference type="GO" id="GO:0016301">
    <property type="term" value="F:kinase activity"/>
    <property type="evidence" value="ECO:0007669"/>
    <property type="project" value="UniProtKB-KW"/>
</dbReference>
<dbReference type="PANTHER" id="PTHR34299:SF1">
    <property type="entry name" value="DIACYLGLYCEROL KINASE"/>
    <property type="match status" value="1"/>
</dbReference>
<sequence>MRRFIASLGYACSGIYQAVRSQRHMRIHCVAVAIVAATGLVLSLNVLEWAVLCLTMALVISLELVNTAIEHVVDLASPERRPLAKAAKDTAAGAVLAAAIFAVIVGLLILGPPLVQLIFG</sequence>
<evidence type="ECO:0000256" key="8">
    <source>
        <dbReference type="ARBA" id="ARBA00022777"/>
    </source>
</evidence>
<evidence type="ECO:0000256" key="19">
    <source>
        <dbReference type="SAM" id="Phobius"/>
    </source>
</evidence>
<evidence type="ECO:0000256" key="12">
    <source>
        <dbReference type="ARBA" id="ARBA00023136"/>
    </source>
</evidence>
<protein>
    <submittedName>
        <fullName evidence="20">Diacylglycerol kinase</fullName>
    </submittedName>
</protein>
<dbReference type="GO" id="GO:0005524">
    <property type="term" value="F:ATP binding"/>
    <property type="evidence" value="ECO:0007669"/>
    <property type="project" value="UniProtKB-KW"/>
</dbReference>
<comment type="subcellular location">
    <subcellularLocation>
        <location evidence="1">Cell membrane</location>
        <topology evidence="1">Multi-pass membrane protein</topology>
    </subcellularLocation>
</comment>
<evidence type="ECO:0000256" key="3">
    <source>
        <dbReference type="ARBA" id="ARBA00022475"/>
    </source>
</evidence>
<evidence type="ECO:0000256" key="2">
    <source>
        <dbReference type="ARBA" id="ARBA00005967"/>
    </source>
</evidence>
<feature type="binding site" evidence="17">
    <location>
        <position position="70"/>
    </location>
    <ligand>
        <name>ATP</name>
        <dbReference type="ChEBI" id="CHEBI:30616"/>
    </ligand>
</feature>
<keyword evidence="7 17" id="KW-0547">Nucleotide-binding</keyword>
<dbReference type="InterPro" id="IPR033717">
    <property type="entry name" value="UDPK"/>
</dbReference>
<evidence type="ECO:0000313" key="20">
    <source>
        <dbReference type="EMBL" id="OBR63089.1"/>
    </source>
</evidence>
<dbReference type="EMBL" id="LYPA01000075">
    <property type="protein sequence ID" value="OBR63089.1"/>
    <property type="molecule type" value="Genomic_DNA"/>
</dbReference>
<keyword evidence="3" id="KW-1003">Cell membrane</keyword>
<proteinExistence type="inferred from homology"/>
<evidence type="ECO:0000313" key="21">
    <source>
        <dbReference type="Proteomes" id="UP000092024"/>
    </source>
</evidence>
<keyword evidence="14" id="KW-1208">Phospholipid metabolism</keyword>
<feature type="transmembrane region" description="Helical" evidence="19">
    <location>
        <begin position="90"/>
        <end position="110"/>
    </location>
</feature>
<feature type="binding site" evidence="17">
    <location>
        <begin position="88"/>
        <end position="89"/>
    </location>
    <ligand>
        <name>ATP</name>
        <dbReference type="ChEBI" id="CHEBI:30616"/>
    </ligand>
</feature>
<keyword evidence="21" id="KW-1185">Reference proteome</keyword>
<evidence type="ECO:0000256" key="6">
    <source>
        <dbReference type="ARBA" id="ARBA00022692"/>
    </source>
</evidence>
<comment type="similarity">
    <text evidence="2">Belongs to the bacterial diacylglycerol kinase family.</text>
</comment>
<dbReference type="Proteomes" id="UP000092024">
    <property type="component" value="Unassembled WGS sequence"/>
</dbReference>
<keyword evidence="6 19" id="KW-0812">Transmembrane</keyword>
<dbReference type="OrthoDB" id="9789934at2"/>
<dbReference type="PANTHER" id="PTHR34299">
    <property type="entry name" value="DIACYLGLYCEROL KINASE"/>
    <property type="match status" value="1"/>
</dbReference>
<feature type="binding site" evidence="17">
    <location>
        <position position="3"/>
    </location>
    <ligand>
        <name>ATP</name>
        <dbReference type="ChEBI" id="CHEBI:30616"/>
    </ligand>
</feature>
<feature type="binding site" evidence="16">
    <location>
        <position position="3"/>
    </location>
    <ligand>
        <name>substrate</name>
    </ligand>
</feature>
<evidence type="ECO:0000256" key="5">
    <source>
        <dbReference type="ARBA" id="ARBA00022679"/>
    </source>
</evidence>
<feature type="binding site" evidence="17">
    <location>
        <position position="10"/>
    </location>
    <ligand>
        <name>ATP</name>
        <dbReference type="ChEBI" id="CHEBI:30616"/>
    </ligand>
</feature>
<evidence type="ECO:0000256" key="4">
    <source>
        <dbReference type="ARBA" id="ARBA00022516"/>
    </source>
</evidence>
<evidence type="ECO:0000256" key="15">
    <source>
        <dbReference type="PIRSR" id="PIRSR600829-1"/>
    </source>
</evidence>
<evidence type="ECO:0000256" key="10">
    <source>
        <dbReference type="ARBA" id="ARBA00022989"/>
    </source>
</evidence>
<dbReference type="AlphaFoldDB" id="A0A1A5YBX4"/>
<keyword evidence="5" id="KW-0808">Transferase</keyword>
<accession>A0A1A5YBX4</accession>
<dbReference type="Pfam" id="PF01219">
    <property type="entry name" value="DAGK_prokar"/>
    <property type="match status" value="1"/>
</dbReference>
<keyword evidence="11" id="KW-0443">Lipid metabolism</keyword>
<evidence type="ECO:0000256" key="14">
    <source>
        <dbReference type="ARBA" id="ARBA00023264"/>
    </source>
</evidence>
<dbReference type="PROSITE" id="PS01069">
    <property type="entry name" value="DAGK_PROKAR"/>
    <property type="match status" value="1"/>
</dbReference>
<dbReference type="RefSeq" id="WP_068686667.1">
    <property type="nucleotide sequence ID" value="NZ_LYPA01000075.1"/>
</dbReference>
<evidence type="ECO:0000256" key="11">
    <source>
        <dbReference type="ARBA" id="ARBA00023098"/>
    </source>
</evidence>
<comment type="caution">
    <text evidence="20">The sequence shown here is derived from an EMBL/GenBank/DDBJ whole genome shotgun (WGS) entry which is preliminary data.</text>
</comment>
<keyword evidence="13" id="KW-0594">Phospholipid biosynthesis</keyword>
<dbReference type="GO" id="GO:0005886">
    <property type="term" value="C:plasma membrane"/>
    <property type="evidence" value="ECO:0007669"/>
    <property type="project" value="UniProtKB-SubCell"/>
</dbReference>
<keyword evidence="9 17" id="KW-0067">ATP-binding</keyword>
<keyword evidence="18" id="KW-0460">Magnesium</keyword>
<keyword evidence="10 19" id="KW-1133">Transmembrane helix</keyword>
<dbReference type="InterPro" id="IPR036945">
    <property type="entry name" value="DAGK_sf"/>
</dbReference>
<comment type="cofactor">
    <cofactor evidence="18">
        <name>Mg(2+)</name>
        <dbReference type="ChEBI" id="CHEBI:18420"/>
    </cofactor>
    <text evidence="18">Mn(2+), Zn(2+), Cd(2+) and Co(2+) support activity to lesser extents.</text>
</comment>
<feature type="binding site" evidence="18">
    <location>
        <position position="70"/>
    </location>
    <ligand>
        <name>a divalent metal cation</name>
        <dbReference type="ChEBI" id="CHEBI:60240"/>
    </ligand>
</feature>
<keyword evidence="8 20" id="KW-0418">Kinase</keyword>
<dbReference type="GO" id="GO:0008654">
    <property type="term" value="P:phospholipid biosynthetic process"/>
    <property type="evidence" value="ECO:0007669"/>
    <property type="project" value="UniProtKB-KW"/>
</dbReference>
<organism evidence="20 21">
    <name type="scientific">Paenibacillus oryzae</name>
    <dbReference type="NCBI Taxonomy" id="1844972"/>
    <lineage>
        <taxon>Bacteria</taxon>
        <taxon>Bacillati</taxon>
        <taxon>Bacillota</taxon>
        <taxon>Bacilli</taxon>
        <taxon>Bacillales</taxon>
        <taxon>Paenibacillaceae</taxon>
        <taxon>Paenibacillus</taxon>
    </lineage>
</organism>
<feature type="active site" description="Proton acceptor" evidence="15">
    <location>
        <position position="63"/>
    </location>
</feature>
<feature type="binding site" evidence="16">
    <location>
        <position position="63"/>
    </location>
    <ligand>
        <name>substrate</name>
    </ligand>
</feature>
<evidence type="ECO:0000256" key="17">
    <source>
        <dbReference type="PIRSR" id="PIRSR600829-3"/>
    </source>
</evidence>
<dbReference type="STRING" id="1844972.A7K91_23590"/>
<name>A0A1A5YBX4_9BACL</name>
<dbReference type="CDD" id="cd14265">
    <property type="entry name" value="UDPK_IM_like"/>
    <property type="match status" value="1"/>
</dbReference>
<gene>
    <name evidence="20" type="ORF">A7K91_23590</name>
</gene>
<dbReference type="Gene3D" id="1.10.287.3610">
    <property type="match status" value="1"/>
</dbReference>
<keyword evidence="18" id="KW-0479">Metal-binding</keyword>
<evidence type="ECO:0000256" key="18">
    <source>
        <dbReference type="PIRSR" id="PIRSR600829-4"/>
    </source>
</evidence>
<keyword evidence="12 19" id="KW-0472">Membrane</keyword>
<evidence type="ECO:0000256" key="1">
    <source>
        <dbReference type="ARBA" id="ARBA00004651"/>
    </source>
</evidence>
<dbReference type="InterPro" id="IPR000829">
    <property type="entry name" value="DAGK"/>
</dbReference>